<feature type="transmembrane region" description="Helical" evidence="4">
    <location>
        <begin position="21"/>
        <end position="41"/>
    </location>
</feature>
<dbReference type="RefSeq" id="WP_241713962.1">
    <property type="nucleotide sequence ID" value="NZ_JALBUF010000005.1"/>
</dbReference>
<protein>
    <recommendedName>
        <fullName evidence="5">CusB-like beta-barrel domain-containing protein</fullName>
    </recommendedName>
</protein>
<dbReference type="SUPFAM" id="SSF111369">
    <property type="entry name" value="HlyD-like secretion proteins"/>
    <property type="match status" value="1"/>
</dbReference>
<dbReference type="Gene3D" id="2.40.30.170">
    <property type="match status" value="1"/>
</dbReference>
<evidence type="ECO:0000259" key="5">
    <source>
        <dbReference type="Pfam" id="PF25954"/>
    </source>
</evidence>
<dbReference type="EMBL" id="JALBUF010000005">
    <property type="protein sequence ID" value="MCI0183534.1"/>
    <property type="molecule type" value="Genomic_DNA"/>
</dbReference>
<dbReference type="Proteomes" id="UP001139263">
    <property type="component" value="Unassembled WGS sequence"/>
</dbReference>
<dbReference type="PANTHER" id="PTHR32347">
    <property type="entry name" value="EFFLUX SYSTEM COMPONENT YKNX-RELATED"/>
    <property type="match status" value="1"/>
</dbReference>
<comment type="caution">
    <text evidence="6">The sequence shown here is derived from an EMBL/GenBank/DDBJ whole genome shotgun (WGS) entry which is preliminary data.</text>
</comment>
<dbReference type="Gene3D" id="1.10.287.470">
    <property type="entry name" value="Helix hairpin bin"/>
    <property type="match status" value="1"/>
</dbReference>
<feature type="coiled-coil region" evidence="3">
    <location>
        <begin position="119"/>
        <end position="172"/>
    </location>
</feature>
<keyword evidence="7" id="KW-1185">Reference proteome</keyword>
<evidence type="ECO:0000313" key="6">
    <source>
        <dbReference type="EMBL" id="MCI0183534.1"/>
    </source>
</evidence>
<accession>A0A9X2AC78</accession>
<name>A0A9X2AC78_9BACL</name>
<comment type="subcellular location">
    <subcellularLocation>
        <location evidence="1">Cell envelope</location>
    </subcellularLocation>
</comment>
<sequence length="801" mass="80906">MSISLGMQHGGKGVFGRKNRKWVYGALAVVIVLGTGATVAAKDLSQSGTPAYSTYTVGYGNVVQTVSAAATVQPATTVNLSFDGGGTGTLATVNVSIGQKVTAGQVLATLDDTQETTQVAQDQAAVTAAQGNLEQAQAKLLATQEGPTAATIAVAQAAVARANATLAGAKQQYQDEVAIYNNRSSAQQQLVSAQNAVAQDQVAVQAAQVNLQKTQLAAQASLDGGGTPQDVTALQAIVSTDEQAVTSAQKQLALAKTNLQLLSQDLSTAQTQYGSITEAQVEQAYQAYQSELASYNQFVGETTNPNAANPFSSAMQAADTEYQQLNTGYTDLQQAQEQYNAGEETVQNDQTAIANAQSNLATAQKNVADAMPASSTNLAQQSQVSVQAAQVSLTEAQTQYKSAQQDLQVAQALYNDRTSGAQAVSQAQNTVEQDQIAVQSAQASLQETEQPSTPAMIEESQAAVTTAQAQLSSAQAALQGANVSEADMTLRAPMSGVITAINDTAGELVNGSAPVMTLQSDTKNQMELNIQVPEAGIGSVKAGDQIQATVSALPNQTFTGTVLQVYPTPQVVDNVTNYTVMAVVNDPSGQLLSGMATSVTIQTATANHVVEIPAIALQQVGTMEGVYVVGTRPAGTFAFGGHGSFSGTATTSGYGGYGSDGGYGGGHGKKKGKSGSYGKGFGANGTSPSSTNAAGSGIAVGGANSTGGATGSGTGNAGKTGAFKGFAGPSAPKGTYFQPVQVGIFGTNNVQITAGLTPNEKIVLIAPASATSSTSTPSFKGGHGGFGGGGFGGGGFGGGRG</sequence>
<keyword evidence="2 3" id="KW-0175">Coiled coil</keyword>
<keyword evidence="4" id="KW-0472">Membrane</keyword>
<dbReference type="GO" id="GO:0030313">
    <property type="term" value="C:cell envelope"/>
    <property type="evidence" value="ECO:0007669"/>
    <property type="project" value="UniProtKB-SubCell"/>
</dbReference>
<evidence type="ECO:0000256" key="4">
    <source>
        <dbReference type="SAM" id="Phobius"/>
    </source>
</evidence>
<evidence type="ECO:0000256" key="3">
    <source>
        <dbReference type="SAM" id="Coils"/>
    </source>
</evidence>
<feature type="coiled-coil region" evidence="3">
    <location>
        <begin position="332"/>
        <end position="413"/>
    </location>
</feature>
<proteinExistence type="predicted"/>
<feature type="domain" description="CusB-like beta-barrel" evidence="5">
    <location>
        <begin position="528"/>
        <end position="604"/>
    </location>
</feature>
<organism evidence="6 7">
    <name type="scientific">Sulfoacidibacillus ferrooxidans</name>
    <dbReference type="NCBI Taxonomy" id="2005001"/>
    <lineage>
        <taxon>Bacteria</taxon>
        <taxon>Bacillati</taxon>
        <taxon>Bacillota</taxon>
        <taxon>Bacilli</taxon>
        <taxon>Bacillales</taxon>
        <taxon>Alicyclobacillaceae</taxon>
        <taxon>Sulfoacidibacillus</taxon>
    </lineage>
</organism>
<keyword evidence="4" id="KW-1133">Transmembrane helix</keyword>
<reference evidence="6" key="1">
    <citation type="submission" date="2022-03" db="EMBL/GenBank/DDBJ databases">
        <title>Draft Genome Sequence of Firmicute Strain S0AB, a Heterotrophic Iron/Sulfur-Oxidizing Extreme Acidophile.</title>
        <authorList>
            <person name="Vergara E."/>
            <person name="Pakostova E."/>
            <person name="Johnson D.B."/>
            <person name="Holmes D.S."/>
        </authorList>
    </citation>
    <scope>NUCLEOTIDE SEQUENCE</scope>
    <source>
        <strain evidence="6">S0AB</strain>
    </source>
</reference>
<dbReference type="Gene3D" id="2.40.50.100">
    <property type="match status" value="1"/>
</dbReference>
<feature type="coiled-coil region" evidence="3">
    <location>
        <begin position="245"/>
        <end position="272"/>
    </location>
</feature>
<gene>
    <name evidence="6" type="ORF">MM817_01817</name>
</gene>
<dbReference type="AlphaFoldDB" id="A0A9X2AC78"/>
<evidence type="ECO:0000256" key="1">
    <source>
        <dbReference type="ARBA" id="ARBA00004196"/>
    </source>
</evidence>
<dbReference type="PANTHER" id="PTHR32347:SF23">
    <property type="entry name" value="BLL5650 PROTEIN"/>
    <property type="match status" value="1"/>
</dbReference>
<dbReference type="InterPro" id="IPR050465">
    <property type="entry name" value="UPF0194_transport"/>
</dbReference>
<dbReference type="Pfam" id="PF25954">
    <property type="entry name" value="Beta-barrel_RND_2"/>
    <property type="match status" value="1"/>
</dbReference>
<keyword evidence="4" id="KW-0812">Transmembrane</keyword>
<dbReference type="InterPro" id="IPR058792">
    <property type="entry name" value="Beta-barrel_RND_2"/>
</dbReference>
<evidence type="ECO:0000313" key="7">
    <source>
        <dbReference type="Proteomes" id="UP001139263"/>
    </source>
</evidence>
<evidence type="ECO:0000256" key="2">
    <source>
        <dbReference type="ARBA" id="ARBA00023054"/>
    </source>
</evidence>